<dbReference type="EMBL" id="MPDP01000158">
    <property type="protein sequence ID" value="KAK1474583.1"/>
    <property type="molecule type" value="Genomic_DNA"/>
</dbReference>
<accession>A0AAI9V780</accession>
<comment type="caution">
    <text evidence="1">The sequence shown here is derived from an EMBL/GenBank/DDBJ whole genome shotgun (WGS) entry which is preliminary data.</text>
</comment>
<dbReference type="Proteomes" id="UP001239213">
    <property type="component" value="Unassembled WGS sequence"/>
</dbReference>
<reference evidence="1" key="1">
    <citation type="submission" date="2016-11" db="EMBL/GenBank/DDBJ databases">
        <title>The genome sequence of Colletotrichum cuscutae.</title>
        <authorList>
            <person name="Baroncelli R."/>
        </authorList>
    </citation>
    <scope>NUCLEOTIDE SEQUENCE</scope>
    <source>
        <strain evidence="1">IMI 304802</strain>
    </source>
</reference>
<sequence>MELNSALCMPNQLGEAYIQSAGWSARAGGRGLSCLIRASRSKYLDSSRSIFIDSMIFHPGKERRDGGNALRKRGVAFVVGYRKCLERAYHETNQGIPPRSHIDTNVNPARSPAVASRLALHYFRLRRRCDVLRRGAIDVVGGSYWSRHLRTVEDAVGFEEVELLRPGVRFLTPSSGIMRGSYCYGAGSSGLMKAHAVFAPPRYEAPEATTTVLYEKYRKMTMGR</sequence>
<organism evidence="1 2">
    <name type="scientific">Colletotrichum cuscutae</name>
    <dbReference type="NCBI Taxonomy" id="1209917"/>
    <lineage>
        <taxon>Eukaryota</taxon>
        <taxon>Fungi</taxon>
        <taxon>Dikarya</taxon>
        <taxon>Ascomycota</taxon>
        <taxon>Pezizomycotina</taxon>
        <taxon>Sordariomycetes</taxon>
        <taxon>Hypocreomycetidae</taxon>
        <taxon>Glomerellales</taxon>
        <taxon>Glomerellaceae</taxon>
        <taxon>Colletotrichum</taxon>
        <taxon>Colletotrichum acutatum species complex</taxon>
    </lineage>
</organism>
<name>A0AAI9V780_9PEZI</name>
<dbReference type="AlphaFoldDB" id="A0AAI9V780"/>
<evidence type="ECO:0000313" key="2">
    <source>
        <dbReference type="Proteomes" id="UP001239213"/>
    </source>
</evidence>
<gene>
    <name evidence="1" type="ORF">CCUS01_17019</name>
</gene>
<proteinExistence type="predicted"/>
<keyword evidence="2" id="KW-1185">Reference proteome</keyword>
<evidence type="ECO:0000313" key="1">
    <source>
        <dbReference type="EMBL" id="KAK1474583.1"/>
    </source>
</evidence>
<protein>
    <submittedName>
        <fullName evidence="1">Uncharacterized protein</fullName>
    </submittedName>
</protein>